<dbReference type="GO" id="GO:0005737">
    <property type="term" value="C:cytoplasm"/>
    <property type="evidence" value="ECO:0007669"/>
    <property type="project" value="UniProtKB-SubCell"/>
</dbReference>
<dbReference type="Pfam" id="PF00589">
    <property type="entry name" value="Phage_integrase"/>
    <property type="match status" value="1"/>
</dbReference>
<feature type="domain" description="Tyr recombinase" evidence="12">
    <location>
        <begin position="116"/>
        <end position="290"/>
    </location>
</feature>
<evidence type="ECO:0000256" key="7">
    <source>
        <dbReference type="ARBA" id="ARBA00022908"/>
    </source>
</evidence>
<evidence type="ECO:0000256" key="11">
    <source>
        <dbReference type="PROSITE-ProRule" id="PRU01248"/>
    </source>
</evidence>
<evidence type="ECO:0000313" key="15">
    <source>
        <dbReference type="Proteomes" id="UP000238916"/>
    </source>
</evidence>
<dbReference type="PANTHER" id="PTHR30349:SF77">
    <property type="entry name" value="TYROSINE RECOMBINASE XERC"/>
    <property type="match status" value="1"/>
</dbReference>
<organism evidence="14 15">
    <name type="scientific">Candidatus Desulfosporosinus infrequens</name>
    <dbReference type="NCBI Taxonomy" id="2043169"/>
    <lineage>
        <taxon>Bacteria</taxon>
        <taxon>Bacillati</taxon>
        <taxon>Bacillota</taxon>
        <taxon>Clostridia</taxon>
        <taxon>Eubacteriales</taxon>
        <taxon>Desulfitobacteriaceae</taxon>
        <taxon>Desulfosporosinus</taxon>
    </lineage>
</organism>
<comment type="subcellular location">
    <subcellularLocation>
        <location evidence="2">Cytoplasm</location>
    </subcellularLocation>
</comment>
<evidence type="ECO:0000256" key="8">
    <source>
        <dbReference type="ARBA" id="ARBA00023125"/>
    </source>
</evidence>
<evidence type="ECO:0000256" key="3">
    <source>
        <dbReference type="ARBA" id="ARBA00008857"/>
    </source>
</evidence>
<dbReference type="InterPro" id="IPR004107">
    <property type="entry name" value="Integrase_SAM-like_N"/>
</dbReference>
<comment type="similarity">
    <text evidence="3">Belongs to the 'phage' integrase family.</text>
</comment>
<keyword evidence="9" id="KW-0233">DNA recombination</keyword>
<proteinExistence type="inferred from homology"/>
<accession>A0A2U3LLD2</accession>
<dbReference type="GO" id="GO:0007059">
    <property type="term" value="P:chromosome segregation"/>
    <property type="evidence" value="ECO:0007669"/>
    <property type="project" value="UniProtKB-KW"/>
</dbReference>
<dbReference type="Gene3D" id="1.10.443.10">
    <property type="entry name" value="Intergrase catalytic core"/>
    <property type="match status" value="1"/>
</dbReference>
<evidence type="ECO:0000256" key="9">
    <source>
        <dbReference type="ARBA" id="ARBA00023172"/>
    </source>
</evidence>
<dbReference type="GO" id="GO:0006310">
    <property type="term" value="P:DNA recombination"/>
    <property type="evidence" value="ECO:0007669"/>
    <property type="project" value="UniProtKB-KW"/>
</dbReference>
<name>A0A2U3LLD2_9FIRM</name>
<keyword evidence="5" id="KW-0132">Cell division</keyword>
<dbReference type="PROSITE" id="PS51900">
    <property type="entry name" value="CB"/>
    <property type="match status" value="1"/>
</dbReference>
<dbReference type="InterPro" id="IPR002104">
    <property type="entry name" value="Integrase_catalytic"/>
</dbReference>
<feature type="domain" description="Core-binding (CB)" evidence="13">
    <location>
        <begin position="15"/>
        <end position="95"/>
    </location>
</feature>
<keyword evidence="4" id="KW-0963">Cytoplasm</keyword>
<evidence type="ECO:0000256" key="4">
    <source>
        <dbReference type="ARBA" id="ARBA00022490"/>
    </source>
</evidence>
<dbReference type="PANTHER" id="PTHR30349">
    <property type="entry name" value="PHAGE INTEGRASE-RELATED"/>
    <property type="match status" value="1"/>
</dbReference>
<dbReference type="GO" id="GO:0051301">
    <property type="term" value="P:cell division"/>
    <property type="evidence" value="ECO:0007669"/>
    <property type="project" value="UniProtKB-KW"/>
</dbReference>
<dbReference type="PROSITE" id="PS51898">
    <property type="entry name" value="TYR_RECOMBINASE"/>
    <property type="match status" value="1"/>
</dbReference>
<dbReference type="InterPro" id="IPR013762">
    <property type="entry name" value="Integrase-like_cat_sf"/>
</dbReference>
<dbReference type="GO" id="GO:0015074">
    <property type="term" value="P:DNA integration"/>
    <property type="evidence" value="ECO:0007669"/>
    <property type="project" value="UniProtKB-KW"/>
</dbReference>
<comment type="function">
    <text evidence="1">Site-specific tyrosine recombinase, which acts by catalyzing the cutting and rejoining of the recombining DNA molecules.</text>
</comment>
<keyword evidence="7" id="KW-0229">DNA integration</keyword>
<dbReference type="Proteomes" id="UP000238916">
    <property type="component" value="Unassembled WGS sequence"/>
</dbReference>
<dbReference type="SUPFAM" id="SSF56349">
    <property type="entry name" value="DNA breaking-rejoining enzymes"/>
    <property type="match status" value="1"/>
</dbReference>
<sequence length="294" mass="34332">MNVNYWISEDTRIKEDLRKVLNEFLYSMKLSCKGASTIYYYRLKLEKFLRDFGKSLSELTIDDVHTWLKENARGKKEGTINLIMSIISSFLIFCREEEYVNQVLVKRRWRPKKPQTTPRCLNYNELAKIKMVAEKSSLRNRLIIELLISTGCRCGEIRGLNVQDLDLKNRIAIVTGKGEKVRHVFFSEVCAHLLHKYLAVHPMGISALFINHQKKRLTLCTIQNITKKLGEDAELDHRISPHWFRHTYATNLLSKGADINYISEMLGHTNLKTTKIYTKVLLEDLIRSYRMYAG</sequence>
<keyword evidence="8 11" id="KW-0238">DNA-binding</keyword>
<evidence type="ECO:0000256" key="6">
    <source>
        <dbReference type="ARBA" id="ARBA00022829"/>
    </source>
</evidence>
<evidence type="ECO:0000256" key="10">
    <source>
        <dbReference type="ARBA" id="ARBA00023306"/>
    </source>
</evidence>
<evidence type="ECO:0000313" key="14">
    <source>
        <dbReference type="EMBL" id="SPF52636.1"/>
    </source>
</evidence>
<evidence type="ECO:0000259" key="13">
    <source>
        <dbReference type="PROSITE" id="PS51900"/>
    </source>
</evidence>
<keyword evidence="10" id="KW-0131">Cell cycle</keyword>
<dbReference type="GO" id="GO:0003677">
    <property type="term" value="F:DNA binding"/>
    <property type="evidence" value="ECO:0007669"/>
    <property type="project" value="UniProtKB-UniRule"/>
</dbReference>
<dbReference type="AlphaFoldDB" id="A0A2U3LLD2"/>
<dbReference type="InterPro" id="IPR044068">
    <property type="entry name" value="CB"/>
</dbReference>
<evidence type="ECO:0000256" key="1">
    <source>
        <dbReference type="ARBA" id="ARBA00003283"/>
    </source>
</evidence>
<dbReference type="EMBL" id="OMOF01000551">
    <property type="protein sequence ID" value="SPF52636.1"/>
    <property type="molecule type" value="Genomic_DNA"/>
</dbReference>
<dbReference type="InterPro" id="IPR050090">
    <property type="entry name" value="Tyrosine_recombinase_XerCD"/>
</dbReference>
<dbReference type="InterPro" id="IPR011010">
    <property type="entry name" value="DNA_brk_join_enz"/>
</dbReference>
<evidence type="ECO:0000256" key="5">
    <source>
        <dbReference type="ARBA" id="ARBA00022618"/>
    </source>
</evidence>
<protein>
    <submittedName>
        <fullName evidence="14">Tyrosine recombinase XerC</fullName>
    </submittedName>
</protein>
<dbReference type="Pfam" id="PF02899">
    <property type="entry name" value="Phage_int_SAM_1"/>
    <property type="match status" value="1"/>
</dbReference>
<dbReference type="Gene3D" id="1.10.150.130">
    <property type="match status" value="1"/>
</dbReference>
<dbReference type="InterPro" id="IPR010998">
    <property type="entry name" value="Integrase_recombinase_N"/>
</dbReference>
<gene>
    <name evidence="14" type="primary">xerC</name>
    <name evidence="14" type="ORF">SBF1_5950002</name>
</gene>
<evidence type="ECO:0000256" key="2">
    <source>
        <dbReference type="ARBA" id="ARBA00004496"/>
    </source>
</evidence>
<evidence type="ECO:0000259" key="12">
    <source>
        <dbReference type="PROSITE" id="PS51898"/>
    </source>
</evidence>
<keyword evidence="6" id="KW-0159">Chromosome partition</keyword>
<reference evidence="15" key="1">
    <citation type="submission" date="2018-02" db="EMBL/GenBank/DDBJ databases">
        <authorList>
            <person name="Hausmann B."/>
        </authorList>
    </citation>
    <scope>NUCLEOTIDE SEQUENCE [LARGE SCALE GENOMIC DNA]</scope>
    <source>
        <strain evidence="15">Peat soil MAG SbF1</strain>
    </source>
</reference>